<keyword evidence="2 3" id="KW-0732">Signal</keyword>
<evidence type="ECO:0000313" key="6">
    <source>
        <dbReference type="Proteomes" id="UP000030675"/>
    </source>
</evidence>
<dbReference type="InterPro" id="IPR038352">
    <property type="entry name" value="Imelysin_sf"/>
</dbReference>
<proteinExistence type="predicted"/>
<evidence type="ECO:0000256" key="1">
    <source>
        <dbReference type="ARBA" id="ARBA00004196"/>
    </source>
</evidence>
<dbReference type="Gene3D" id="1.20.1420.20">
    <property type="entry name" value="M75 peptidase, HXXE motif"/>
    <property type="match status" value="1"/>
</dbReference>
<gene>
    <name evidence="5" type="ORF">PLEI_1746</name>
</gene>
<dbReference type="InterPro" id="IPR034984">
    <property type="entry name" value="Imelysin-like_IPPA"/>
</dbReference>
<feature type="domain" description="Imelysin-like" evidence="4">
    <location>
        <begin position="78"/>
        <end position="331"/>
    </location>
</feature>
<protein>
    <submittedName>
        <fullName evidence="5">Imelysin family protein</fullName>
    </submittedName>
</protein>
<evidence type="ECO:0000313" key="5">
    <source>
        <dbReference type="EMBL" id="GAD30091.1"/>
    </source>
</evidence>
<dbReference type="Proteomes" id="UP000030675">
    <property type="component" value="Unassembled WGS sequence"/>
</dbReference>
<evidence type="ECO:0000259" key="4">
    <source>
        <dbReference type="Pfam" id="PF09375"/>
    </source>
</evidence>
<name>A0A0U1P5W4_PHOLE</name>
<dbReference type="AlphaFoldDB" id="A0A0U1P5W4"/>
<organism evidence="5 6">
    <name type="scientific">Photobacterium leiognathi lrivu.4.1</name>
    <dbReference type="NCBI Taxonomy" id="1248232"/>
    <lineage>
        <taxon>Bacteria</taxon>
        <taxon>Pseudomonadati</taxon>
        <taxon>Pseudomonadota</taxon>
        <taxon>Gammaproteobacteria</taxon>
        <taxon>Vibrionales</taxon>
        <taxon>Vibrionaceae</taxon>
        <taxon>Photobacterium</taxon>
    </lineage>
</organism>
<evidence type="ECO:0000256" key="3">
    <source>
        <dbReference type="SAM" id="SignalP"/>
    </source>
</evidence>
<dbReference type="EMBL" id="DF196819">
    <property type="protein sequence ID" value="GAD30091.1"/>
    <property type="molecule type" value="Genomic_DNA"/>
</dbReference>
<accession>A0A0U1P5W4</accession>
<dbReference type="HOGENOM" id="CLU_061785_1_0_6"/>
<dbReference type="GO" id="GO:0030313">
    <property type="term" value="C:cell envelope"/>
    <property type="evidence" value="ECO:0007669"/>
    <property type="project" value="UniProtKB-SubCell"/>
</dbReference>
<dbReference type="CDD" id="cd14659">
    <property type="entry name" value="Imelysin-like_IPPA"/>
    <property type="match status" value="1"/>
</dbReference>
<sequence length="365" mass="40716">MMMYTKPFLNSSLFCGVALGVATLLTGCGEANNDKLSTQFASVADNHVHPVQTGFNLAPVHEMSVNAAKGYVLSSYLLDEQMGKLCQRYSEEMLQVAQQAWLQSMHSWMKFQGREKGSEAALALGWKVQFWPDKKNTTGRKIKQLLQAETLPTSQGIADQSVAVQGLGALEWFLFQEQKQLADPKYCQLAHAITGNMLTTAKALEMAWEENPWQDLTPQLALAEYLGALNNQLDYTLKKLTRPMGKPGQPKPYQAEAWRSQTSMLSLKASVEALHQLYLANGKGLNHLLIESGHEVTANRINQRFELLLEDWPKQNSMVAMMKTKEGYRELINVFNGLEYIQIALHDDVAAELGIVMGFNATDGD</sequence>
<reference evidence="6" key="1">
    <citation type="submission" date="2012-12" db="EMBL/GenBank/DDBJ databases">
        <title>Genome Sequence of Photobacterium leiognathi lrivu.4.1.</title>
        <authorList>
            <person name="Urbanczyk H."/>
            <person name="Ogura Y."/>
            <person name="Hayashi T."/>
            <person name="Dunlap P.V."/>
        </authorList>
    </citation>
    <scope>NUCLEOTIDE SEQUENCE [LARGE SCALE GENOMIC DNA]</scope>
    <source>
        <strain evidence="6">lrivu.4.1</strain>
    </source>
</reference>
<comment type="subcellular location">
    <subcellularLocation>
        <location evidence="1">Cell envelope</location>
    </subcellularLocation>
</comment>
<feature type="chain" id="PRO_5006712525" evidence="3">
    <location>
        <begin position="21"/>
        <end position="365"/>
    </location>
</feature>
<dbReference type="PROSITE" id="PS51257">
    <property type="entry name" value="PROKAR_LIPOPROTEIN"/>
    <property type="match status" value="1"/>
</dbReference>
<dbReference type="InterPro" id="IPR018976">
    <property type="entry name" value="Imelysin-like"/>
</dbReference>
<dbReference type="RefSeq" id="WP_023932667.1">
    <property type="nucleotide sequence ID" value="NZ_DF196819.1"/>
</dbReference>
<feature type="signal peptide" evidence="3">
    <location>
        <begin position="1"/>
        <end position="20"/>
    </location>
</feature>
<dbReference type="Pfam" id="PF09375">
    <property type="entry name" value="Peptidase_M75"/>
    <property type="match status" value="1"/>
</dbReference>
<evidence type="ECO:0000256" key="2">
    <source>
        <dbReference type="ARBA" id="ARBA00022729"/>
    </source>
</evidence>
<dbReference type="eggNOG" id="COG3489">
    <property type="taxonomic scope" value="Bacteria"/>
</dbReference>